<comment type="caution">
    <text evidence="1">The sequence shown here is derived from an EMBL/GenBank/DDBJ whole genome shotgun (WGS) entry which is preliminary data.</text>
</comment>
<keyword evidence="2" id="KW-1185">Reference proteome</keyword>
<evidence type="ECO:0000313" key="2">
    <source>
        <dbReference type="Proteomes" id="UP001352852"/>
    </source>
</evidence>
<name>A0ABU7D7L4_9TELE</name>
<reference evidence="1 2" key="1">
    <citation type="submission" date="2021-06" db="EMBL/GenBank/DDBJ databases">
        <authorList>
            <person name="Palmer J.M."/>
        </authorList>
    </citation>
    <scope>NUCLEOTIDE SEQUENCE [LARGE SCALE GENOMIC DNA]</scope>
    <source>
        <strain evidence="1 2">CL_MEX2019</strain>
        <tissue evidence="1">Muscle</tissue>
    </source>
</reference>
<dbReference type="Proteomes" id="UP001352852">
    <property type="component" value="Unassembled WGS sequence"/>
</dbReference>
<evidence type="ECO:0000313" key="1">
    <source>
        <dbReference type="EMBL" id="MED6270055.1"/>
    </source>
</evidence>
<accession>A0ABU7D7L4</accession>
<organism evidence="1 2">
    <name type="scientific">Characodon lateralis</name>
    <dbReference type="NCBI Taxonomy" id="208331"/>
    <lineage>
        <taxon>Eukaryota</taxon>
        <taxon>Metazoa</taxon>
        <taxon>Chordata</taxon>
        <taxon>Craniata</taxon>
        <taxon>Vertebrata</taxon>
        <taxon>Euteleostomi</taxon>
        <taxon>Actinopterygii</taxon>
        <taxon>Neopterygii</taxon>
        <taxon>Teleostei</taxon>
        <taxon>Neoteleostei</taxon>
        <taxon>Acanthomorphata</taxon>
        <taxon>Ovalentaria</taxon>
        <taxon>Atherinomorphae</taxon>
        <taxon>Cyprinodontiformes</taxon>
        <taxon>Goodeidae</taxon>
        <taxon>Characodon</taxon>
    </lineage>
</organism>
<dbReference type="EMBL" id="JAHUTJ010016697">
    <property type="protein sequence ID" value="MED6270055.1"/>
    <property type="molecule type" value="Genomic_DNA"/>
</dbReference>
<protein>
    <submittedName>
        <fullName evidence="1">Uncharacterized protein</fullName>
    </submittedName>
</protein>
<sequence length="119" mass="13331">MNKSINSKLFFEIYLQSQLVCVLLCDGLATCPGCTPPLAHRLLEIGTSFPAKVVVNDYDCLERINYNSWPILNKSLFCEMSRALGGSLLQFGLVIRWAGSDLAIHVLVFSLFPKFPMEM</sequence>
<proteinExistence type="predicted"/>
<gene>
    <name evidence="1" type="ORF">CHARACLAT_005991</name>
</gene>